<dbReference type="InterPro" id="IPR000944">
    <property type="entry name" value="Tscrpt_reg_Rrf2"/>
</dbReference>
<dbReference type="GO" id="GO:0003700">
    <property type="term" value="F:DNA-binding transcription factor activity"/>
    <property type="evidence" value="ECO:0007669"/>
    <property type="project" value="TreeGrafter"/>
</dbReference>
<dbReference type="AlphaFoldDB" id="A0A2T0M7A5"/>
<dbReference type="InterPro" id="IPR036388">
    <property type="entry name" value="WH-like_DNA-bd_sf"/>
</dbReference>
<comment type="caution">
    <text evidence="3">The sequence shown here is derived from an EMBL/GenBank/DDBJ whole genome shotgun (WGS) entry which is preliminary data.</text>
</comment>
<dbReference type="Pfam" id="PF02082">
    <property type="entry name" value="Rrf2"/>
    <property type="match status" value="1"/>
</dbReference>
<dbReference type="GO" id="GO:0003677">
    <property type="term" value="F:DNA binding"/>
    <property type="evidence" value="ECO:0007669"/>
    <property type="project" value="UniProtKB-KW"/>
</dbReference>
<evidence type="ECO:0000256" key="2">
    <source>
        <dbReference type="SAM" id="MobiDB-lite"/>
    </source>
</evidence>
<reference evidence="3 4" key="1">
    <citation type="submission" date="2018-03" db="EMBL/GenBank/DDBJ databases">
        <title>Genomic Encyclopedia of Type Strains, Phase III (KMG-III): the genomes of soil and plant-associated and newly described type strains.</title>
        <authorList>
            <person name="Whitman W."/>
        </authorList>
    </citation>
    <scope>NUCLEOTIDE SEQUENCE [LARGE SCALE GENOMIC DNA]</scope>
    <source>
        <strain evidence="3 4">CGMCC 4.7104</strain>
    </source>
</reference>
<evidence type="ECO:0000313" key="3">
    <source>
        <dbReference type="EMBL" id="PRX53360.1"/>
    </source>
</evidence>
<protein>
    <submittedName>
        <fullName evidence="3">BadM/Rrf2 family transcriptional regulator</fullName>
    </submittedName>
</protein>
<dbReference type="PROSITE" id="PS01332">
    <property type="entry name" value="HTH_RRF2_1"/>
    <property type="match status" value="1"/>
</dbReference>
<accession>A0A2T0M7A5</accession>
<dbReference type="PANTHER" id="PTHR33221:SF5">
    <property type="entry name" value="HTH-TYPE TRANSCRIPTIONAL REGULATOR ISCR"/>
    <property type="match status" value="1"/>
</dbReference>
<name>A0A2T0M7A5_9ACTN</name>
<gene>
    <name evidence="3" type="ORF">B0I32_128116</name>
</gene>
<dbReference type="RefSeq" id="WP_106251015.1">
    <property type="nucleotide sequence ID" value="NZ_JBFAIB010000013.1"/>
</dbReference>
<evidence type="ECO:0000313" key="4">
    <source>
        <dbReference type="Proteomes" id="UP000238312"/>
    </source>
</evidence>
<dbReference type="NCBIfam" id="TIGR00738">
    <property type="entry name" value="rrf2_super"/>
    <property type="match status" value="1"/>
</dbReference>
<keyword evidence="4" id="KW-1185">Reference proteome</keyword>
<dbReference type="PANTHER" id="PTHR33221">
    <property type="entry name" value="WINGED HELIX-TURN-HELIX TRANSCRIPTIONAL REGULATOR, RRF2 FAMILY"/>
    <property type="match status" value="1"/>
</dbReference>
<sequence length="166" mass="17606">MRISARTQYALGAMLALAVADRPVHAERIAVTQEIPRRFCDNILLQLRRAGLIRSQRGPDGGYWLARPAGQIALADVIRVTEGAEPPARPFSPAAAPLAEIWDRLRSHENALLSEITLADVIAAGDPRSPADASKDGGFRPSPNGLLDGGPRSTGNGSAAVGREAR</sequence>
<proteinExistence type="predicted"/>
<dbReference type="OrthoDB" id="9808360at2"/>
<organism evidence="3 4">
    <name type="scientific">Nonomuraea fuscirosea</name>
    <dbReference type="NCBI Taxonomy" id="1291556"/>
    <lineage>
        <taxon>Bacteria</taxon>
        <taxon>Bacillati</taxon>
        <taxon>Actinomycetota</taxon>
        <taxon>Actinomycetes</taxon>
        <taxon>Streptosporangiales</taxon>
        <taxon>Streptosporangiaceae</taxon>
        <taxon>Nonomuraea</taxon>
    </lineage>
</organism>
<feature type="region of interest" description="Disordered" evidence="2">
    <location>
        <begin position="125"/>
        <end position="166"/>
    </location>
</feature>
<dbReference type="GO" id="GO:0005829">
    <property type="term" value="C:cytosol"/>
    <property type="evidence" value="ECO:0007669"/>
    <property type="project" value="TreeGrafter"/>
</dbReference>
<dbReference type="InterPro" id="IPR030489">
    <property type="entry name" value="TR_Rrf2-type_CS"/>
</dbReference>
<dbReference type="PROSITE" id="PS51197">
    <property type="entry name" value="HTH_RRF2_2"/>
    <property type="match status" value="1"/>
</dbReference>
<dbReference type="SUPFAM" id="SSF46785">
    <property type="entry name" value="Winged helix' DNA-binding domain"/>
    <property type="match status" value="1"/>
</dbReference>
<dbReference type="EMBL" id="PVNG01000028">
    <property type="protein sequence ID" value="PRX53360.1"/>
    <property type="molecule type" value="Genomic_DNA"/>
</dbReference>
<dbReference type="Proteomes" id="UP000238312">
    <property type="component" value="Unassembled WGS sequence"/>
</dbReference>
<evidence type="ECO:0000256" key="1">
    <source>
        <dbReference type="ARBA" id="ARBA00023125"/>
    </source>
</evidence>
<dbReference type="InterPro" id="IPR036390">
    <property type="entry name" value="WH_DNA-bd_sf"/>
</dbReference>
<keyword evidence="1" id="KW-0238">DNA-binding</keyword>
<dbReference type="Gene3D" id="1.10.10.10">
    <property type="entry name" value="Winged helix-like DNA-binding domain superfamily/Winged helix DNA-binding domain"/>
    <property type="match status" value="1"/>
</dbReference>